<comment type="caution">
    <text evidence="1">The sequence shown here is derived from an EMBL/GenBank/DDBJ whole genome shotgun (WGS) entry which is preliminary data.</text>
</comment>
<gene>
    <name evidence="1" type="ORF">ILYODFUR_034797</name>
</gene>
<reference evidence="1 2" key="1">
    <citation type="submission" date="2021-06" db="EMBL/GenBank/DDBJ databases">
        <authorList>
            <person name="Palmer J.M."/>
        </authorList>
    </citation>
    <scope>NUCLEOTIDE SEQUENCE [LARGE SCALE GENOMIC DNA]</scope>
    <source>
        <strain evidence="2">if_2019</strain>
        <tissue evidence="1">Muscle</tissue>
    </source>
</reference>
<dbReference type="EMBL" id="JAHRIQ010075904">
    <property type="protein sequence ID" value="MEQ2246109.1"/>
    <property type="molecule type" value="Genomic_DNA"/>
</dbReference>
<evidence type="ECO:0000313" key="1">
    <source>
        <dbReference type="EMBL" id="MEQ2246109.1"/>
    </source>
</evidence>
<organism evidence="1 2">
    <name type="scientific">Ilyodon furcidens</name>
    <name type="common">goldbreast splitfin</name>
    <dbReference type="NCBI Taxonomy" id="33524"/>
    <lineage>
        <taxon>Eukaryota</taxon>
        <taxon>Metazoa</taxon>
        <taxon>Chordata</taxon>
        <taxon>Craniata</taxon>
        <taxon>Vertebrata</taxon>
        <taxon>Euteleostomi</taxon>
        <taxon>Actinopterygii</taxon>
        <taxon>Neopterygii</taxon>
        <taxon>Teleostei</taxon>
        <taxon>Neoteleostei</taxon>
        <taxon>Acanthomorphata</taxon>
        <taxon>Ovalentaria</taxon>
        <taxon>Atherinomorphae</taxon>
        <taxon>Cyprinodontiformes</taxon>
        <taxon>Goodeidae</taxon>
        <taxon>Ilyodon</taxon>
    </lineage>
</organism>
<name>A0ABV0ULK8_9TELE</name>
<proteinExistence type="predicted"/>
<sequence length="172" mass="19144">MSSVPNLPACLISVSFLPPGFSCFALPTSDISLASDLWTFTLFLPPDHHLLLNPWICQPESASLCLNSLLCFDYQFKPSSWILSPVFCFPALTQFLSPYYHILSTPWVSKPEVPSLCELIVAVLGLIIQSSRGVLFTVPHIHCDVTALPPTKYTKESKINFHALPRILRRGS</sequence>
<evidence type="ECO:0000313" key="2">
    <source>
        <dbReference type="Proteomes" id="UP001482620"/>
    </source>
</evidence>
<dbReference type="Proteomes" id="UP001482620">
    <property type="component" value="Unassembled WGS sequence"/>
</dbReference>
<accession>A0ABV0ULK8</accession>
<protein>
    <submittedName>
        <fullName evidence="1">Uncharacterized protein</fullName>
    </submittedName>
</protein>
<keyword evidence="2" id="KW-1185">Reference proteome</keyword>